<evidence type="ECO:0000256" key="3">
    <source>
        <dbReference type="ARBA" id="ARBA00022806"/>
    </source>
</evidence>
<dbReference type="InterPro" id="IPR055124">
    <property type="entry name" value="PIN-like_DDX60"/>
</dbReference>
<feature type="region of interest" description="Disordered" evidence="5">
    <location>
        <begin position="1725"/>
        <end position="1776"/>
    </location>
</feature>
<dbReference type="GO" id="GO:0004386">
    <property type="term" value="F:helicase activity"/>
    <property type="evidence" value="ECO:0007669"/>
    <property type="project" value="UniProtKB-KW"/>
</dbReference>
<feature type="compositionally biased region" description="Basic residues" evidence="5">
    <location>
        <begin position="1177"/>
        <end position="1187"/>
    </location>
</feature>
<proteinExistence type="predicted"/>
<evidence type="ECO:0000259" key="7">
    <source>
        <dbReference type="PROSITE" id="PS51194"/>
    </source>
</evidence>
<dbReference type="PANTHER" id="PTHR44533:SF4">
    <property type="entry name" value="DEAD_H RNA HELICASE, PUTATIVE-RELATED"/>
    <property type="match status" value="1"/>
</dbReference>
<dbReference type="SMART" id="SM00490">
    <property type="entry name" value="HELICc"/>
    <property type="match status" value="1"/>
</dbReference>
<dbReference type="Gene3D" id="3.40.50.300">
    <property type="entry name" value="P-loop containing nucleotide triphosphate hydrolases"/>
    <property type="match status" value="2"/>
</dbReference>
<feature type="domain" description="Helicase C-terminal" evidence="7">
    <location>
        <begin position="1220"/>
        <end position="1371"/>
    </location>
</feature>
<keyword evidence="2" id="KW-0378">Hydrolase</keyword>
<dbReference type="PROSITE" id="PS51194">
    <property type="entry name" value="HELICASE_CTER"/>
    <property type="match status" value="1"/>
</dbReference>
<dbReference type="GO" id="GO:0005737">
    <property type="term" value="C:cytoplasm"/>
    <property type="evidence" value="ECO:0007669"/>
    <property type="project" value="TreeGrafter"/>
</dbReference>
<reference evidence="9" key="1">
    <citation type="submission" date="2010-09" db="EMBL/GenBank/DDBJ databases">
        <title>The genome sequence of Geomyces destructans 20631-21.</title>
        <authorList>
            <consortium name="The Broad Institute Genome Sequencing Platform"/>
            <person name="Cuomo C.A."/>
            <person name="Blehert D.S."/>
            <person name="Lorch J.M."/>
            <person name="Young S.K."/>
            <person name="Zeng Q."/>
            <person name="Gargeya S."/>
            <person name="Fitzgerald M."/>
            <person name="Haas B."/>
            <person name="Abouelleil A."/>
            <person name="Alvarado L."/>
            <person name="Arachchi H.M."/>
            <person name="Berlin A."/>
            <person name="Brown A."/>
            <person name="Chapman S.B."/>
            <person name="Chen Z."/>
            <person name="Dunbar C."/>
            <person name="Freedman E."/>
            <person name="Gearin G."/>
            <person name="Gellesch M."/>
            <person name="Goldberg J."/>
            <person name="Griggs A."/>
            <person name="Gujja S."/>
            <person name="Heiman D."/>
            <person name="Howarth C."/>
            <person name="Larson L."/>
            <person name="Lui A."/>
            <person name="MacDonald P.J.P."/>
            <person name="Montmayeur A."/>
            <person name="Murphy C."/>
            <person name="Neiman D."/>
            <person name="Pearson M."/>
            <person name="Priest M."/>
            <person name="Roberts A."/>
            <person name="Saif S."/>
            <person name="Shea T."/>
            <person name="Shenoy N."/>
            <person name="Sisk P."/>
            <person name="Stolte C."/>
            <person name="Sykes S."/>
            <person name="Wortman J."/>
            <person name="Nusbaum C."/>
            <person name="Birren B."/>
        </authorList>
    </citation>
    <scope>NUCLEOTIDE SEQUENCE [LARGE SCALE GENOMIC DNA]</scope>
    <source>
        <strain evidence="9">ATCC MYA-4855 / 20631-21</strain>
    </source>
</reference>
<organism evidence="8 9">
    <name type="scientific">Pseudogymnoascus destructans (strain ATCC MYA-4855 / 20631-21)</name>
    <name type="common">Bat white-nose syndrome fungus</name>
    <name type="synonym">Geomyces destructans</name>
    <dbReference type="NCBI Taxonomy" id="658429"/>
    <lineage>
        <taxon>Eukaryota</taxon>
        <taxon>Fungi</taxon>
        <taxon>Dikarya</taxon>
        <taxon>Ascomycota</taxon>
        <taxon>Pezizomycotina</taxon>
        <taxon>Leotiomycetes</taxon>
        <taxon>Thelebolales</taxon>
        <taxon>Thelebolaceae</taxon>
        <taxon>Pseudogymnoascus</taxon>
    </lineage>
</organism>
<dbReference type="SUPFAM" id="SSF52540">
    <property type="entry name" value="P-loop containing nucleoside triphosphate hydrolases"/>
    <property type="match status" value="1"/>
</dbReference>
<dbReference type="InterPro" id="IPR059032">
    <property type="entry name" value="WHD_DDX60"/>
</dbReference>
<feature type="region of interest" description="Disordered" evidence="5">
    <location>
        <begin position="546"/>
        <end position="575"/>
    </location>
</feature>
<dbReference type="VEuPathDB" id="FungiDB:GMDG_04571"/>
<dbReference type="PROSITE" id="PS51192">
    <property type="entry name" value="HELICASE_ATP_BIND_1"/>
    <property type="match status" value="1"/>
</dbReference>
<keyword evidence="9" id="KW-1185">Reference proteome</keyword>
<dbReference type="Pfam" id="PF00270">
    <property type="entry name" value="DEAD"/>
    <property type="match status" value="1"/>
</dbReference>
<sequence length="1805" mass="201126">MAGSPPAADASTTSVLSWYDARTPRILDLVGDYAGNELFLVEGDSLLRACFEDGRIDFEGGFQLLHAAFVVERFLDNLIKRHCNFHIAFFANHKELCIPPGSSAQRSRYLLTRTLLIQHLEVHLPDTCGVEVHVFPSLGSDEFNTFLAHSPVYFVMAHDGALPTEGKEVQEGAREKTAKVLLRGILASFNARNLNVALINQNEIRDSKIITMILEAEDHEQVGFDEEVAATHKAMDASNASRNTFDIGKWLEDPSTLNELASEVEEDTPGSWIVGAVGASVILQQTQEYNFLASAYMLHLVILKRLSLEQRRFPLIRFEDEFDQKIDNFLELFSEVVTEIADNDAFVNVMEKLGVKSDLIDMIDGRLFRTTVQALLTGPLKGGPPPSLSEDWSTAFDLVLSLSGKSLIGKAPKDRKIKDADAENNGKEVDAAASTVLSLTEPVFDKHLSAIHVDVDTSLSAKLSAMKLYRESSYWQTHKPIVPKKHVPIEKEKVSKWKNPLRKNQFYMAEMTAYAASLTGSNGRVLEPETITVGAKKSKPAEVKAASKSGKAYPALEDSGPVAKKGGGKKGGAGGLSKAQQIIAANKEKKGDAESDKAFSAWQGVMKVYEEILGEQERYNRAKLYRDGLDSARSVHVEADINMYLCQCLLNWWAKYCKADKKPEGYHVVALLWTVIRAISTSKTPVAKEIVQQSELIATIVGITDAITSTPPIASDRKLSFKFKLPGDLKPLKISLNQTEFQLLHCGPYMDRDLDAKADPRVSSFVPDGWQRKVLDELDADNSVFVVAPTSAGKTFISFYAMENILRSDNDGVLIYVAPTKALVNQIAAEIQGRFSKKYPQAGKSIWAIHTREYRINNPIGCQILVTVPHILQTMLLSPTNAKTWSPLVRRIIFDEIHSIGTAEDGVVWEQLLLLAPCPIIALSATVGNPEQFSDWLAETQKSSGNKLSMIRHTTRYSDLRKFLYMPPKGFEFNGLPKSTKGGLGLDGLYGLSFLHPVASLQYRSRGLPDDLALEPRDCFILWKAMCKLQTENYKVPSELDPAKALPLCIKKFDIFKWEKKLKILLLSWMNDEKSPFEKLVQELTPTKTELAPIAEGEKEIDRNDLRQTTLPLLYQLHQRGALPAIFFNYDRTTCEDIGLSLLTQLKTAEDAFKESKEWKRKIEKWTEWKELKEKKAAKKAPKVSKKKTNDEEDKMSKADQARDDASGEVSAMDLFDPEEPQDDYSFADKRKCQRSEIDRFVKQLRWKHIKEELVELIQRGIGVHHSGMNKKYRQCVEILFRKGFLRVIIATGELSLGINMPCSTVVFSGDSVYLTALNFRQAAGRAGRRGFDLLGNIVFQNIDRDRACNLLSSRLPDLTGHFPITTDLVLRLFTLLNESKHSPYATKSINGLLSQPRLYLGGKSFKEQVLYHLRFTIEYLRRQGLLGPKGEPVNFSGPVTHLYFTENSSWAFHALLKEGYFTNVCANIDTEPDAVINELMLVLSHIFGRRAARVTDSESMADAINKSPSMVYLPPMPKAALSTLETHNANTLSIYTTYVKTFAEQYIKGAETTLPLTQFSANSPDANSAASDLSFLPSLPAPTARSPFVALSGHGDAFPTISDLCTSSRAGIFLESALIPHISLHPTETRQPLNAYLLDFFAHGNVKALEAANGIRREDVWFVLNDFSLVLGTVCAALAVYLGVVVAGRDADDEMFGVMGMGDVAENEQDEKEAEELMGQEDTRIGGAGAPAAGGPAAVPRKGKKGVAEEWGEAEDKLQEEERMEDEWEERGTDDEEYERLLKVYRSFRKLKAGFDAKFLEIWA</sequence>
<feature type="compositionally biased region" description="Low complexity" evidence="5">
    <location>
        <begin position="1731"/>
        <end position="1741"/>
    </location>
</feature>
<protein>
    <recommendedName>
        <fullName evidence="10">P-loop containing nucleoside triphosphate hydrolase protein</fullName>
    </recommendedName>
</protein>
<dbReference type="Pfam" id="PF23002">
    <property type="entry name" value="PIN-like_DDX60"/>
    <property type="match status" value="1"/>
</dbReference>
<dbReference type="InParanoid" id="L8GC04"/>
<accession>L8GC04</accession>
<dbReference type="SMART" id="SM00487">
    <property type="entry name" value="DEXDc"/>
    <property type="match status" value="1"/>
</dbReference>
<evidence type="ECO:0000256" key="2">
    <source>
        <dbReference type="ARBA" id="ARBA00022801"/>
    </source>
</evidence>
<evidence type="ECO:0000256" key="1">
    <source>
        <dbReference type="ARBA" id="ARBA00022741"/>
    </source>
</evidence>
<dbReference type="InterPro" id="IPR027417">
    <property type="entry name" value="P-loop_NTPase"/>
</dbReference>
<gene>
    <name evidence="8" type="ORF">GMDG_04571</name>
</gene>
<dbReference type="GO" id="GO:0016787">
    <property type="term" value="F:hydrolase activity"/>
    <property type="evidence" value="ECO:0007669"/>
    <property type="project" value="UniProtKB-KW"/>
</dbReference>
<dbReference type="EMBL" id="GL573253">
    <property type="protein sequence ID" value="ELR10178.1"/>
    <property type="molecule type" value="Genomic_DNA"/>
</dbReference>
<dbReference type="HOGENOM" id="CLU_002305_2_0_1"/>
<dbReference type="InterPro" id="IPR001650">
    <property type="entry name" value="Helicase_C-like"/>
</dbReference>
<dbReference type="InterPro" id="IPR011545">
    <property type="entry name" value="DEAD/DEAH_box_helicase_dom"/>
</dbReference>
<dbReference type="STRING" id="658429.L8GC04"/>
<evidence type="ECO:0008006" key="10">
    <source>
        <dbReference type="Google" id="ProtNLM"/>
    </source>
</evidence>
<dbReference type="Proteomes" id="UP000011064">
    <property type="component" value="Unassembled WGS sequence"/>
</dbReference>
<dbReference type="FunFam" id="3.40.50.300:FF:001039">
    <property type="entry name" value="ATP-dependent RNA helicase DDX60"/>
    <property type="match status" value="1"/>
</dbReference>
<dbReference type="InterPro" id="IPR052431">
    <property type="entry name" value="SKI2_subfamily_helicases"/>
</dbReference>
<dbReference type="CDD" id="cd18025">
    <property type="entry name" value="DEXHc_DDX60"/>
    <property type="match status" value="1"/>
</dbReference>
<dbReference type="GO" id="GO:0003676">
    <property type="term" value="F:nucleic acid binding"/>
    <property type="evidence" value="ECO:0007669"/>
    <property type="project" value="InterPro"/>
</dbReference>
<feature type="compositionally biased region" description="Basic and acidic residues" evidence="5">
    <location>
        <begin position="1195"/>
        <end position="1206"/>
    </location>
</feature>
<feature type="region of interest" description="Disordered" evidence="5">
    <location>
        <begin position="1177"/>
        <end position="1213"/>
    </location>
</feature>
<evidence type="ECO:0000313" key="8">
    <source>
        <dbReference type="EMBL" id="ELR10178.1"/>
    </source>
</evidence>
<feature type="compositionally biased region" description="Acidic residues" evidence="5">
    <location>
        <begin position="1763"/>
        <end position="1776"/>
    </location>
</feature>
<keyword evidence="1" id="KW-0547">Nucleotide-binding</keyword>
<dbReference type="GO" id="GO:0005524">
    <property type="term" value="F:ATP binding"/>
    <property type="evidence" value="ECO:0007669"/>
    <property type="project" value="UniProtKB-KW"/>
</dbReference>
<evidence type="ECO:0000256" key="4">
    <source>
        <dbReference type="ARBA" id="ARBA00022840"/>
    </source>
</evidence>
<dbReference type="Pfam" id="PF00271">
    <property type="entry name" value="Helicase_C"/>
    <property type="match status" value="1"/>
</dbReference>
<dbReference type="OrthoDB" id="2320933at2759"/>
<keyword evidence="4" id="KW-0067">ATP-binding</keyword>
<dbReference type="Pfam" id="PF26076">
    <property type="entry name" value="WHD_DDX60"/>
    <property type="match status" value="1"/>
</dbReference>
<feature type="domain" description="Helicase ATP-binding" evidence="6">
    <location>
        <begin position="775"/>
        <end position="945"/>
    </location>
</feature>
<evidence type="ECO:0000313" key="9">
    <source>
        <dbReference type="Proteomes" id="UP000011064"/>
    </source>
</evidence>
<evidence type="ECO:0000259" key="6">
    <source>
        <dbReference type="PROSITE" id="PS51192"/>
    </source>
</evidence>
<evidence type="ECO:0000256" key="5">
    <source>
        <dbReference type="SAM" id="MobiDB-lite"/>
    </source>
</evidence>
<dbReference type="PANTHER" id="PTHR44533">
    <property type="entry name" value="DEAD/H RNA HELICASE, PUTATIVE-RELATED"/>
    <property type="match status" value="1"/>
</dbReference>
<name>L8GC04_PSED2</name>
<dbReference type="InterPro" id="IPR014001">
    <property type="entry name" value="Helicase_ATP-bd"/>
</dbReference>
<keyword evidence="3" id="KW-0347">Helicase</keyword>